<dbReference type="eggNOG" id="COG0071">
    <property type="taxonomic scope" value="Bacteria"/>
</dbReference>
<comment type="similarity">
    <text evidence="1 2">Belongs to the small heat shock protein (HSP20) family.</text>
</comment>
<dbReference type="SUPFAM" id="SSF49764">
    <property type="entry name" value="HSP20-like chaperones"/>
    <property type="match status" value="1"/>
</dbReference>
<dbReference type="STRING" id="886293.Sinac_6063"/>
<dbReference type="EMBL" id="CP003364">
    <property type="protein sequence ID" value="AGA30169.1"/>
    <property type="molecule type" value="Genomic_DNA"/>
</dbReference>
<reference evidence="4 5" key="1">
    <citation type="submission" date="2012-02" db="EMBL/GenBank/DDBJ databases">
        <title>Complete sequence of chromosome of Singulisphaera acidiphila DSM 18658.</title>
        <authorList>
            <consortium name="US DOE Joint Genome Institute (JGI-PGF)"/>
            <person name="Lucas S."/>
            <person name="Copeland A."/>
            <person name="Lapidus A."/>
            <person name="Glavina del Rio T."/>
            <person name="Dalin E."/>
            <person name="Tice H."/>
            <person name="Bruce D."/>
            <person name="Goodwin L."/>
            <person name="Pitluck S."/>
            <person name="Peters L."/>
            <person name="Ovchinnikova G."/>
            <person name="Chertkov O."/>
            <person name="Kyrpides N."/>
            <person name="Mavromatis K."/>
            <person name="Ivanova N."/>
            <person name="Brettin T."/>
            <person name="Detter J.C."/>
            <person name="Han C."/>
            <person name="Larimer F."/>
            <person name="Land M."/>
            <person name="Hauser L."/>
            <person name="Markowitz V."/>
            <person name="Cheng J.-F."/>
            <person name="Hugenholtz P."/>
            <person name="Woyke T."/>
            <person name="Wu D."/>
            <person name="Tindall B."/>
            <person name="Pomrenke H."/>
            <person name="Brambilla E."/>
            <person name="Klenk H.-P."/>
            <person name="Eisen J.A."/>
        </authorList>
    </citation>
    <scope>NUCLEOTIDE SEQUENCE [LARGE SCALE GENOMIC DNA]</scope>
    <source>
        <strain evidence="5">ATCC BAA-1392 / DSM 18658 / VKM B-2454 / MOB10</strain>
    </source>
</reference>
<evidence type="ECO:0000256" key="1">
    <source>
        <dbReference type="PROSITE-ProRule" id="PRU00285"/>
    </source>
</evidence>
<dbReference type="InterPro" id="IPR031107">
    <property type="entry name" value="Small_HSP"/>
</dbReference>
<dbReference type="PROSITE" id="PS01031">
    <property type="entry name" value="SHSP"/>
    <property type="match status" value="1"/>
</dbReference>
<evidence type="ECO:0000313" key="5">
    <source>
        <dbReference type="Proteomes" id="UP000010798"/>
    </source>
</evidence>
<dbReference type="AlphaFoldDB" id="L0DL96"/>
<dbReference type="Proteomes" id="UP000010798">
    <property type="component" value="Chromosome"/>
</dbReference>
<dbReference type="KEGG" id="saci:Sinac_6063"/>
<accession>L0DL96</accession>
<dbReference type="CDD" id="cd06464">
    <property type="entry name" value="ACD_sHsps-like"/>
    <property type="match status" value="1"/>
</dbReference>
<evidence type="ECO:0000256" key="2">
    <source>
        <dbReference type="RuleBase" id="RU003616"/>
    </source>
</evidence>
<name>L0DL96_SINAD</name>
<dbReference type="PANTHER" id="PTHR11527">
    <property type="entry name" value="HEAT-SHOCK PROTEIN 20 FAMILY MEMBER"/>
    <property type="match status" value="1"/>
</dbReference>
<dbReference type="RefSeq" id="WP_015249259.1">
    <property type="nucleotide sequence ID" value="NC_019892.1"/>
</dbReference>
<sequence length="146" mass="16757">MSGLNWQRRWDPFRDLQREVGRLFESFEPLHSWRLSRHDPSINLYDGGDKYFLTAQLPGMAPEDLDLSITGEALTLRGERKRPEGVADESYRRQERQFGRWTRTVSLPDRVDSGQVTATFAQGLLTITLPKAESAKPRQIPIKATT</sequence>
<keyword evidence="5" id="KW-1185">Reference proteome</keyword>
<dbReference type="InterPro" id="IPR002068">
    <property type="entry name" value="A-crystallin/Hsp20_dom"/>
</dbReference>
<dbReference type="Gene3D" id="2.60.40.790">
    <property type="match status" value="1"/>
</dbReference>
<keyword evidence="4" id="KW-0346">Stress response</keyword>
<feature type="domain" description="SHSP" evidence="3">
    <location>
        <begin position="33"/>
        <end position="145"/>
    </location>
</feature>
<evidence type="ECO:0000259" key="3">
    <source>
        <dbReference type="PROSITE" id="PS01031"/>
    </source>
</evidence>
<gene>
    <name evidence="4" type="ordered locus">Sinac_6063</name>
</gene>
<proteinExistence type="inferred from homology"/>
<dbReference type="InterPro" id="IPR008978">
    <property type="entry name" value="HSP20-like_chaperone"/>
</dbReference>
<dbReference type="OrthoDB" id="288864at2"/>
<evidence type="ECO:0000313" key="4">
    <source>
        <dbReference type="EMBL" id="AGA30169.1"/>
    </source>
</evidence>
<protein>
    <submittedName>
        <fullName evidence="4">Molecular chaperone (Small heat shock protein)</fullName>
    </submittedName>
</protein>
<dbReference type="Pfam" id="PF00011">
    <property type="entry name" value="HSP20"/>
    <property type="match status" value="1"/>
</dbReference>
<organism evidence="4 5">
    <name type="scientific">Singulisphaera acidiphila (strain ATCC BAA-1392 / DSM 18658 / VKM B-2454 / MOB10)</name>
    <dbReference type="NCBI Taxonomy" id="886293"/>
    <lineage>
        <taxon>Bacteria</taxon>
        <taxon>Pseudomonadati</taxon>
        <taxon>Planctomycetota</taxon>
        <taxon>Planctomycetia</taxon>
        <taxon>Isosphaerales</taxon>
        <taxon>Isosphaeraceae</taxon>
        <taxon>Singulisphaera</taxon>
    </lineage>
</organism>
<dbReference type="HOGENOM" id="CLU_046737_12_1_0"/>